<evidence type="ECO:0000313" key="5">
    <source>
        <dbReference type="EMBL" id="QUH31080.1"/>
    </source>
</evidence>
<dbReference type="Gene3D" id="3.40.50.2300">
    <property type="match status" value="2"/>
</dbReference>
<evidence type="ECO:0000256" key="3">
    <source>
        <dbReference type="SAM" id="Phobius"/>
    </source>
</evidence>
<keyword evidence="3" id="KW-0472">Membrane</keyword>
<keyword evidence="1 2" id="KW-0807">Transducer</keyword>
<evidence type="ECO:0000256" key="2">
    <source>
        <dbReference type="PROSITE-ProRule" id="PRU00284"/>
    </source>
</evidence>
<dbReference type="PANTHER" id="PTHR32089:SF112">
    <property type="entry name" value="LYSOZYME-LIKE PROTEIN-RELATED"/>
    <property type="match status" value="1"/>
</dbReference>
<keyword evidence="6" id="KW-1185">Reference proteome</keyword>
<dbReference type="GO" id="GO:0016020">
    <property type="term" value="C:membrane"/>
    <property type="evidence" value="ECO:0007669"/>
    <property type="project" value="InterPro"/>
</dbReference>
<dbReference type="RefSeq" id="WP_212691156.1">
    <property type="nucleotide sequence ID" value="NZ_CP058561.1"/>
</dbReference>
<accession>A0A8J8ME88</accession>
<evidence type="ECO:0000256" key="1">
    <source>
        <dbReference type="ARBA" id="ARBA00023224"/>
    </source>
</evidence>
<dbReference type="GO" id="GO:0007165">
    <property type="term" value="P:signal transduction"/>
    <property type="evidence" value="ECO:0007669"/>
    <property type="project" value="UniProtKB-KW"/>
</dbReference>
<feature type="transmembrane region" description="Helical" evidence="3">
    <location>
        <begin position="33"/>
        <end position="55"/>
    </location>
</feature>
<dbReference type="EMBL" id="CP058561">
    <property type="protein sequence ID" value="QUH31080.1"/>
    <property type="molecule type" value="Genomic_DNA"/>
</dbReference>
<reference evidence="5 6" key="1">
    <citation type="submission" date="2020-07" db="EMBL/GenBank/DDBJ databases">
        <title>Vallitalea guaymasensis genome.</title>
        <authorList>
            <person name="Postec A."/>
        </authorList>
    </citation>
    <scope>NUCLEOTIDE SEQUENCE [LARGE SCALE GENOMIC DNA]</scope>
    <source>
        <strain evidence="5 6">Ra1766G1</strain>
    </source>
</reference>
<feature type="transmembrane region" description="Helical" evidence="3">
    <location>
        <begin position="7"/>
        <end position="27"/>
    </location>
</feature>
<dbReference type="Pfam" id="PF00015">
    <property type="entry name" value="MCPsignal"/>
    <property type="match status" value="1"/>
</dbReference>
<dbReference type="Pfam" id="PF13407">
    <property type="entry name" value="Peripla_BP_4"/>
    <property type="match status" value="1"/>
</dbReference>
<dbReference type="Gene3D" id="1.10.287.950">
    <property type="entry name" value="Methyl-accepting chemotaxis protein"/>
    <property type="match status" value="1"/>
</dbReference>
<protein>
    <submittedName>
        <fullName evidence="5">Substrate-binding domain-containing protein</fullName>
    </submittedName>
</protein>
<evidence type="ECO:0000313" key="6">
    <source>
        <dbReference type="Proteomes" id="UP000677305"/>
    </source>
</evidence>
<dbReference type="SUPFAM" id="SSF58104">
    <property type="entry name" value="Methyl-accepting chemotaxis protein (MCP) signaling domain"/>
    <property type="match status" value="1"/>
</dbReference>
<dbReference type="PANTHER" id="PTHR32089">
    <property type="entry name" value="METHYL-ACCEPTING CHEMOTAXIS PROTEIN MCPB"/>
    <property type="match status" value="1"/>
</dbReference>
<keyword evidence="3" id="KW-0812">Transmembrane</keyword>
<dbReference type="InterPro" id="IPR025997">
    <property type="entry name" value="SBP_2_dom"/>
</dbReference>
<sequence>MNGKIKWLIAYVIHLIPITLLIILSVFHVDTSLIIYVILFAWTFAGVIITGKFVFKVKEKDDSLTNKILDWNFEDELDEDNNIIETNVRIIYNNFKNYFLKFDEQFKDVYNIAHQLDQVLNNIIDTSNNISQASEYIASASVNQTNDIDSCVNLTEVLTNKLNMLNSMSKELIDEADKMYETSRQGNITVKNLSEHNKKNQEVINKIIEEIYQLVEKTSNIKNITDVLYDIADQTNLLALNAAIEAARAGEAGKGFAVVADEVRGLSNQSREASANINEMITNITEELNYLKTIVDQSQSVFEEENQAVNTVIESFNSINNFIDTFINRQTKFGNAFMELDESKDNFAEAIENMASVIEESTATTEELASLTLSQSNTTNVVKDISTKLYRQVQGISKDFEKIKIDNQEENKIKFALVYDLDCEFWNSTVKETKKTANLYNAHVDFYAPKTRENGDVEMEEILDNILNDNYNGIIISPIDTPRIKEQLNTAISRGIKVVLLNSPLESVKYEALIETNGVNAGKKAGEVVVKLLGGKGKVILGEWNDIHISSIIDRGKGFEQEVSATSDIEVIKVPVPSIPNEAETEKIIKDMLNKYPDVDLFYSTNNDWGKRYAEYVRKYKVDKKIVTIDYIQALKQDVVDEIIYCAVAQRNFTWGDIAIKILFDAMEGKNTTKYKDTGTFEVTAGNVKIFENRLK</sequence>
<dbReference type="AlphaFoldDB" id="A0A8J8ME88"/>
<dbReference type="CDD" id="cd01536">
    <property type="entry name" value="PBP1_ABC_sugar_binding-like"/>
    <property type="match status" value="1"/>
</dbReference>
<dbReference type="InterPro" id="IPR004089">
    <property type="entry name" value="MCPsignal_dom"/>
</dbReference>
<dbReference type="PROSITE" id="PS50111">
    <property type="entry name" value="CHEMOTAXIS_TRANSDUC_2"/>
    <property type="match status" value="1"/>
</dbReference>
<proteinExistence type="predicted"/>
<name>A0A8J8ME88_9FIRM</name>
<feature type="domain" description="Methyl-accepting transducer" evidence="4">
    <location>
        <begin position="119"/>
        <end position="369"/>
    </location>
</feature>
<evidence type="ECO:0000259" key="4">
    <source>
        <dbReference type="PROSITE" id="PS50111"/>
    </source>
</evidence>
<keyword evidence="3" id="KW-1133">Transmembrane helix</keyword>
<dbReference type="KEGG" id="vgu:HYG85_20010"/>
<dbReference type="Proteomes" id="UP000677305">
    <property type="component" value="Chromosome"/>
</dbReference>
<dbReference type="SMART" id="SM00283">
    <property type="entry name" value="MA"/>
    <property type="match status" value="1"/>
</dbReference>
<dbReference type="InterPro" id="IPR028082">
    <property type="entry name" value="Peripla_BP_I"/>
</dbReference>
<dbReference type="SUPFAM" id="SSF53822">
    <property type="entry name" value="Periplasmic binding protein-like I"/>
    <property type="match status" value="1"/>
</dbReference>
<organism evidence="5 6">
    <name type="scientific">Vallitalea guaymasensis</name>
    <dbReference type="NCBI Taxonomy" id="1185412"/>
    <lineage>
        <taxon>Bacteria</taxon>
        <taxon>Bacillati</taxon>
        <taxon>Bacillota</taxon>
        <taxon>Clostridia</taxon>
        <taxon>Lachnospirales</taxon>
        <taxon>Vallitaleaceae</taxon>
        <taxon>Vallitalea</taxon>
    </lineage>
</organism>
<gene>
    <name evidence="5" type="ORF">HYG85_20010</name>
</gene>